<protein>
    <submittedName>
        <fullName evidence="1">Uncharacterized protein</fullName>
    </submittedName>
</protein>
<name>A0A481Z6M8_9VIRU</name>
<dbReference type="EMBL" id="MK500519">
    <property type="protein sequence ID" value="QBK91266.1"/>
    <property type="molecule type" value="Genomic_DNA"/>
</dbReference>
<organism evidence="1">
    <name type="scientific">Pithovirus LCPAC202</name>
    <dbReference type="NCBI Taxonomy" id="2506592"/>
    <lineage>
        <taxon>Viruses</taxon>
        <taxon>Pithoviruses</taxon>
    </lineage>
</organism>
<gene>
    <name evidence="1" type="ORF">LCPAC202_02400</name>
</gene>
<reference evidence="1" key="1">
    <citation type="journal article" date="2019" name="MBio">
        <title>Virus Genomes from Deep Sea Sediments Expand the Ocean Megavirome and Support Independent Origins of Viral Gigantism.</title>
        <authorList>
            <person name="Backstrom D."/>
            <person name="Yutin N."/>
            <person name="Jorgensen S.L."/>
            <person name="Dharamshi J."/>
            <person name="Homa F."/>
            <person name="Zaremba-Niedwiedzka K."/>
            <person name="Spang A."/>
            <person name="Wolf Y.I."/>
            <person name="Koonin E.V."/>
            <person name="Ettema T.J."/>
        </authorList>
    </citation>
    <scope>NUCLEOTIDE SEQUENCE</scope>
</reference>
<sequence>MEPVVPDHDKAFNRVVILLIDCRFAEKRTRDKAEEAIDLWEKYHFGSIYLAPRGLVCYPDLLGRYLDHLTSSSKSEQNTKLYHQDLTAMICRCIENSSGEEWCSSSLDKLLTYHRQILDQAPLKLYLLCGKYDLDLDLYERCLRQNIRDKYLDARLSGEIISYIEPKPQDLDKSADLKRKSQWTDSPTVEYGYRQTYHRLLYSNDLDCLVQYWLHPSSGKLGLEGLHPSSGKFGLEGLHPSSGKFGLEGLHPSDKRIKSNKQIHRFDCTAEAVCDYFSIPHPEGRLDKKTQSILLDKIKSQII</sequence>
<proteinExistence type="predicted"/>
<evidence type="ECO:0000313" key="1">
    <source>
        <dbReference type="EMBL" id="QBK91266.1"/>
    </source>
</evidence>
<accession>A0A481Z6M8</accession>